<accession>A0ACC1A5V3</accession>
<evidence type="ECO:0000313" key="1">
    <source>
        <dbReference type="EMBL" id="KAJ0081667.1"/>
    </source>
</evidence>
<organism evidence="1 2">
    <name type="scientific">Pistacia atlantica</name>
    <dbReference type="NCBI Taxonomy" id="434234"/>
    <lineage>
        <taxon>Eukaryota</taxon>
        <taxon>Viridiplantae</taxon>
        <taxon>Streptophyta</taxon>
        <taxon>Embryophyta</taxon>
        <taxon>Tracheophyta</taxon>
        <taxon>Spermatophyta</taxon>
        <taxon>Magnoliopsida</taxon>
        <taxon>eudicotyledons</taxon>
        <taxon>Gunneridae</taxon>
        <taxon>Pentapetalae</taxon>
        <taxon>rosids</taxon>
        <taxon>malvids</taxon>
        <taxon>Sapindales</taxon>
        <taxon>Anacardiaceae</taxon>
        <taxon>Pistacia</taxon>
    </lineage>
</organism>
<gene>
    <name evidence="1" type="ORF">Patl1_09655</name>
</gene>
<dbReference type="Proteomes" id="UP001164250">
    <property type="component" value="Chromosome 12"/>
</dbReference>
<keyword evidence="2" id="KW-1185">Reference proteome</keyword>
<sequence>MHHIILQEDGEKRVQLKSNYLFQHDNSVGAVVVGLDPNINYYKLQ</sequence>
<comment type="caution">
    <text evidence="1">The sequence shown here is derived from an EMBL/GenBank/DDBJ whole genome shotgun (WGS) entry which is preliminary data.</text>
</comment>
<dbReference type="EMBL" id="CM047908">
    <property type="protein sequence ID" value="KAJ0081667.1"/>
    <property type="molecule type" value="Genomic_DNA"/>
</dbReference>
<name>A0ACC1A5V3_9ROSI</name>
<protein>
    <submittedName>
        <fullName evidence="1">Uncharacterized protein</fullName>
    </submittedName>
</protein>
<evidence type="ECO:0000313" key="2">
    <source>
        <dbReference type="Proteomes" id="UP001164250"/>
    </source>
</evidence>
<reference evidence="2" key="1">
    <citation type="journal article" date="2023" name="G3 (Bethesda)">
        <title>Genome assembly and association tests identify interacting loci associated with vigor, precocity, and sex in interspecific pistachio rootstocks.</title>
        <authorList>
            <person name="Palmer W."/>
            <person name="Jacygrad E."/>
            <person name="Sagayaradj S."/>
            <person name="Cavanaugh K."/>
            <person name="Han R."/>
            <person name="Bertier L."/>
            <person name="Beede B."/>
            <person name="Kafkas S."/>
            <person name="Golino D."/>
            <person name="Preece J."/>
            <person name="Michelmore R."/>
        </authorList>
    </citation>
    <scope>NUCLEOTIDE SEQUENCE [LARGE SCALE GENOMIC DNA]</scope>
</reference>
<proteinExistence type="predicted"/>